<keyword evidence="2" id="KW-1185">Reference proteome</keyword>
<dbReference type="Proteomes" id="UP000186230">
    <property type="component" value="Chromosome"/>
</dbReference>
<dbReference type="CDD" id="cd03801">
    <property type="entry name" value="GT4_PimA-like"/>
    <property type="match status" value="1"/>
</dbReference>
<accession>A0A1L7I6B5</accession>
<organism evidence="1 2">
    <name type="scientific">Christiangramia flava JLT2011</name>
    <dbReference type="NCBI Taxonomy" id="1229726"/>
    <lineage>
        <taxon>Bacteria</taxon>
        <taxon>Pseudomonadati</taxon>
        <taxon>Bacteroidota</taxon>
        <taxon>Flavobacteriia</taxon>
        <taxon>Flavobacteriales</taxon>
        <taxon>Flavobacteriaceae</taxon>
        <taxon>Christiangramia</taxon>
    </lineage>
</organism>
<dbReference type="Pfam" id="PF13579">
    <property type="entry name" value="Glyco_trans_4_4"/>
    <property type="match status" value="1"/>
</dbReference>
<dbReference type="KEGG" id="gfl:GRFL_2402"/>
<dbReference type="RefSeq" id="WP_083644820.1">
    <property type="nucleotide sequence ID" value="NZ_AMRU01000011.1"/>
</dbReference>
<keyword evidence="1" id="KW-0328">Glycosyltransferase</keyword>
<dbReference type="EMBL" id="CP016359">
    <property type="protein sequence ID" value="APU69126.1"/>
    <property type="molecule type" value="Genomic_DNA"/>
</dbReference>
<proteinExistence type="predicted"/>
<dbReference type="Pfam" id="PF00534">
    <property type="entry name" value="Glycos_transf_1"/>
    <property type="match status" value="1"/>
</dbReference>
<sequence length="390" mass="44945">MHIAYLTPEYPNQFCTASGGLGTSIQNMAEALVAKGVQVSIILYGQEIEKHLRENDIQFYFIQQQKYKVTGWYLYRKYLERRIGEIVKNNQIDLIEAPDWTGITAFMKLDIPLVIRMNGTDAYFCALENRKQKFKNRFFERDAMKRADSILAVSDYTGRKTMEIFNLERNYEVIPNSISIENFKPPENRSDSNRILYFGTLIRKKGVLELAAIFNDVVEQQKEAKLIFAGRDVVDVFERVSTLELFKQKLSKEAAKRFEYVGSLDYAMVRKEIEKASVVVLPSFAEALPMTWLEAMAMEKALVTSDIGWAPEVMVNGETGFTVDPKNHHLYAEKILQLLTDNKLSEKMGKAARKRVIEKFSTEVVVEKNIKFYRKVISGKLEFRVQSSEV</sequence>
<dbReference type="InterPro" id="IPR001296">
    <property type="entry name" value="Glyco_trans_1"/>
</dbReference>
<dbReference type="InterPro" id="IPR028098">
    <property type="entry name" value="Glyco_trans_4-like_N"/>
</dbReference>
<reference evidence="1 2" key="1">
    <citation type="submission" date="2016-07" db="EMBL/GenBank/DDBJ databases">
        <title>Multi-omics approach to identify versatile polysaccharide utilization systems of a marine flavobacterium Gramella flava.</title>
        <authorList>
            <person name="Tang K."/>
        </authorList>
    </citation>
    <scope>NUCLEOTIDE SEQUENCE [LARGE SCALE GENOMIC DNA]</scope>
    <source>
        <strain evidence="1 2">JLT2011</strain>
    </source>
</reference>
<evidence type="ECO:0000313" key="2">
    <source>
        <dbReference type="Proteomes" id="UP000186230"/>
    </source>
</evidence>
<gene>
    <name evidence="1" type="ORF">GRFL_2402</name>
</gene>
<dbReference type="OrthoDB" id="502646at2"/>
<dbReference type="AlphaFoldDB" id="A0A1L7I6B5"/>
<dbReference type="PANTHER" id="PTHR12526">
    <property type="entry name" value="GLYCOSYLTRANSFERASE"/>
    <property type="match status" value="1"/>
</dbReference>
<protein>
    <submittedName>
        <fullName evidence="1">Glycosyltransferase</fullName>
        <ecNumber evidence="1">2.4.1.-</ecNumber>
    </submittedName>
</protein>
<dbReference type="GO" id="GO:0016757">
    <property type="term" value="F:glycosyltransferase activity"/>
    <property type="evidence" value="ECO:0007669"/>
    <property type="project" value="UniProtKB-KW"/>
</dbReference>
<evidence type="ECO:0000313" key="1">
    <source>
        <dbReference type="EMBL" id="APU69126.1"/>
    </source>
</evidence>
<dbReference type="SUPFAM" id="SSF53756">
    <property type="entry name" value="UDP-Glycosyltransferase/glycogen phosphorylase"/>
    <property type="match status" value="1"/>
</dbReference>
<dbReference type="STRING" id="1229726.GRFL_2402"/>
<name>A0A1L7I6B5_9FLAO</name>
<keyword evidence="1" id="KW-0808">Transferase</keyword>
<dbReference type="Gene3D" id="3.40.50.2000">
    <property type="entry name" value="Glycogen Phosphorylase B"/>
    <property type="match status" value="2"/>
</dbReference>
<dbReference type="EC" id="2.4.1.-" evidence="1"/>